<evidence type="ECO:0000313" key="6">
    <source>
        <dbReference type="EMBL" id="HBH2619696.1"/>
    </source>
</evidence>
<evidence type="ECO:0000256" key="2">
    <source>
        <dbReference type="ARBA" id="ARBA00008787"/>
    </source>
</evidence>
<evidence type="ECO:0000256" key="5">
    <source>
        <dbReference type="ARBA" id="ARBA00023186"/>
    </source>
</evidence>
<keyword evidence="3" id="KW-0963">Cytoplasm</keyword>
<reference evidence="6" key="1">
    <citation type="journal article" date="2018" name="Genome Biol.">
        <title>SKESA: strategic k-mer extension for scrupulous assemblies.</title>
        <authorList>
            <person name="Souvorov A."/>
            <person name="Agarwala R."/>
            <person name="Lipman D.J."/>
        </authorList>
    </citation>
    <scope>NUCLEOTIDE SEQUENCE</scope>
    <source>
        <strain evidence="6">Clostridioides</strain>
    </source>
</reference>
<proteinExistence type="inferred from homology"/>
<dbReference type="Proteomes" id="UP000879542">
    <property type="component" value="Unassembled WGS sequence"/>
</dbReference>
<name>A0A9P4D995_CLODI</name>
<dbReference type="InterPro" id="IPR036584">
    <property type="entry name" value="FliS_sf"/>
</dbReference>
<comment type="subcellular location">
    <subcellularLocation>
        <location evidence="1">Cytoplasm</location>
        <location evidence="1">Cytosol</location>
    </subcellularLocation>
</comment>
<dbReference type="RefSeq" id="WP_021387531.1">
    <property type="nucleotide sequence ID" value="NZ_AP025558.1"/>
</dbReference>
<dbReference type="CDD" id="cd16098">
    <property type="entry name" value="FliS"/>
    <property type="match status" value="1"/>
</dbReference>
<keyword evidence="5" id="KW-0143">Chaperone</keyword>
<keyword evidence="6" id="KW-0282">Flagellum</keyword>
<keyword evidence="4" id="KW-1005">Bacterial flagellum biogenesis</keyword>
<keyword evidence="6" id="KW-0966">Cell projection</keyword>
<evidence type="ECO:0000313" key="7">
    <source>
        <dbReference type="Proteomes" id="UP000879542"/>
    </source>
</evidence>
<dbReference type="AlphaFoldDB" id="A0A9P4D995"/>
<dbReference type="Gene3D" id="1.20.120.340">
    <property type="entry name" value="Flagellar protein FliS"/>
    <property type="match status" value="1"/>
</dbReference>
<dbReference type="InterPro" id="IPR003713">
    <property type="entry name" value="FliS"/>
</dbReference>
<evidence type="ECO:0000256" key="4">
    <source>
        <dbReference type="ARBA" id="ARBA00022795"/>
    </source>
</evidence>
<dbReference type="GO" id="GO:0071973">
    <property type="term" value="P:bacterial-type flagellum-dependent cell motility"/>
    <property type="evidence" value="ECO:0007669"/>
    <property type="project" value="TreeGrafter"/>
</dbReference>
<comment type="similarity">
    <text evidence="2">Belongs to the FliS family.</text>
</comment>
<organism evidence="6 7">
    <name type="scientific">Clostridioides difficile</name>
    <name type="common">Peptoclostridium difficile</name>
    <dbReference type="NCBI Taxonomy" id="1496"/>
    <lineage>
        <taxon>Bacteria</taxon>
        <taxon>Bacillati</taxon>
        <taxon>Bacillota</taxon>
        <taxon>Clostridia</taxon>
        <taxon>Peptostreptococcales</taxon>
        <taxon>Peptostreptococcaceae</taxon>
        <taxon>Clostridioides</taxon>
    </lineage>
</organism>
<sequence>MELDLNELNGLSKEELLLMLVDGTVKYINISKVALLNRDYLKAHNELVRVQNIFTELMVTLDQSVGQWAKDMYKVYEFIKHELVKADINKDIKIIDDILPIAEQIRDTWHEVYNKL</sequence>
<gene>
    <name evidence="6" type="primary">fliS</name>
    <name evidence="6" type="ORF">KRQ00_001447</name>
</gene>
<dbReference type="PANTHER" id="PTHR34773">
    <property type="entry name" value="FLAGELLAR SECRETION CHAPERONE FLIS"/>
    <property type="match status" value="1"/>
</dbReference>
<reference evidence="6" key="2">
    <citation type="submission" date="2021-06" db="EMBL/GenBank/DDBJ databases">
        <authorList>
            <consortium name="NCBI Pathogen Detection Project"/>
        </authorList>
    </citation>
    <scope>NUCLEOTIDE SEQUENCE</scope>
    <source>
        <strain evidence="6">Clostridioides</strain>
    </source>
</reference>
<comment type="caution">
    <text evidence="6">The sequence shown here is derived from an EMBL/GenBank/DDBJ whole genome shotgun (WGS) entry which is preliminary data.</text>
</comment>
<dbReference type="Pfam" id="PF02561">
    <property type="entry name" value="FliS"/>
    <property type="match status" value="1"/>
</dbReference>
<dbReference type="GO" id="GO:0005829">
    <property type="term" value="C:cytosol"/>
    <property type="evidence" value="ECO:0007669"/>
    <property type="project" value="UniProtKB-SubCell"/>
</dbReference>
<dbReference type="PIRSF" id="PIRSF039090">
    <property type="entry name" value="Flis"/>
    <property type="match status" value="1"/>
</dbReference>
<dbReference type="PANTHER" id="PTHR34773:SF1">
    <property type="entry name" value="FLAGELLAR SECRETION CHAPERONE FLIS"/>
    <property type="match status" value="1"/>
</dbReference>
<keyword evidence="6" id="KW-0969">Cilium</keyword>
<evidence type="ECO:0000256" key="3">
    <source>
        <dbReference type="ARBA" id="ARBA00022490"/>
    </source>
</evidence>
<dbReference type="EMBL" id="DAEQIJ010000005">
    <property type="protein sequence ID" value="HBH2619696.1"/>
    <property type="molecule type" value="Genomic_DNA"/>
</dbReference>
<dbReference type="NCBIfam" id="TIGR00208">
    <property type="entry name" value="fliS"/>
    <property type="match status" value="1"/>
</dbReference>
<accession>A0A9P4D995</accession>
<dbReference type="GO" id="GO:0044780">
    <property type="term" value="P:bacterial-type flagellum assembly"/>
    <property type="evidence" value="ECO:0007669"/>
    <property type="project" value="InterPro"/>
</dbReference>
<protein>
    <submittedName>
        <fullName evidence="6">Flagellar export chaperone FliS</fullName>
    </submittedName>
</protein>
<evidence type="ECO:0000256" key="1">
    <source>
        <dbReference type="ARBA" id="ARBA00004514"/>
    </source>
</evidence>
<dbReference type="SUPFAM" id="SSF101116">
    <property type="entry name" value="Flagellar export chaperone FliS"/>
    <property type="match status" value="1"/>
</dbReference>